<dbReference type="SMART" id="SM00100">
    <property type="entry name" value="cNMP"/>
    <property type="match status" value="1"/>
</dbReference>
<dbReference type="InterPro" id="IPR036390">
    <property type="entry name" value="WH_DNA-bd_sf"/>
</dbReference>
<accession>A0ABQ6LS32</accession>
<dbReference type="PANTHER" id="PTHR24567">
    <property type="entry name" value="CRP FAMILY TRANSCRIPTIONAL REGULATORY PROTEIN"/>
    <property type="match status" value="1"/>
</dbReference>
<dbReference type="Gene3D" id="1.10.10.10">
    <property type="entry name" value="Winged helix-like DNA-binding domain superfamily/Winged helix DNA-binding domain"/>
    <property type="match status" value="1"/>
</dbReference>
<evidence type="ECO:0000313" key="6">
    <source>
        <dbReference type="EMBL" id="GMG84385.1"/>
    </source>
</evidence>
<gene>
    <name evidence="6" type="ORF">LNKW23_36010</name>
</gene>
<dbReference type="PANTHER" id="PTHR24567:SF74">
    <property type="entry name" value="HTH-TYPE TRANSCRIPTIONAL REGULATOR ARCR"/>
    <property type="match status" value="1"/>
</dbReference>
<dbReference type="Gene3D" id="2.60.120.10">
    <property type="entry name" value="Jelly Rolls"/>
    <property type="match status" value="1"/>
</dbReference>
<evidence type="ECO:0000259" key="5">
    <source>
        <dbReference type="PROSITE" id="PS51063"/>
    </source>
</evidence>
<feature type="domain" description="HTH crp-type" evidence="5">
    <location>
        <begin position="171"/>
        <end position="239"/>
    </location>
</feature>
<dbReference type="InterPro" id="IPR018490">
    <property type="entry name" value="cNMP-bd_dom_sf"/>
</dbReference>
<dbReference type="Proteomes" id="UP001239909">
    <property type="component" value="Unassembled WGS sequence"/>
</dbReference>
<dbReference type="PROSITE" id="PS50042">
    <property type="entry name" value="CNMP_BINDING_3"/>
    <property type="match status" value="1"/>
</dbReference>
<dbReference type="SUPFAM" id="SSF46785">
    <property type="entry name" value="Winged helix' DNA-binding domain"/>
    <property type="match status" value="1"/>
</dbReference>
<keyword evidence="7" id="KW-1185">Reference proteome</keyword>
<dbReference type="Pfam" id="PF00027">
    <property type="entry name" value="cNMP_binding"/>
    <property type="match status" value="1"/>
</dbReference>
<feature type="domain" description="Cyclic nucleotide-binding" evidence="4">
    <location>
        <begin position="37"/>
        <end position="157"/>
    </location>
</feature>
<dbReference type="InterPro" id="IPR050397">
    <property type="entry name" value="Env_Response_Regulators"/>
</dbReference>
<evidence type="ECO:0000259" key="4">
    <source>
        <dbReference type="PROSITE" id="PS50042"/>
    </source>
</evidence>
<dbReference type="SUPFAM" id="SSF51206">
    <property type="entry name" value="cAMP-binding domain-like"/>
    <property type="match status" value="1"/>
</dbReference>
<protein>
    <submittedName>
        <fullName evidence="6">Cyclic nucleotide-binding domain-containing protein</fullName>
    </submittedName>
</protein>
<keyword evidence="2" id="KW-0238">DNA-binding</keyword>
<evidence type="ECO:0000256" key="3">
    <source>
        <dbReference type="ARBA" id="ARBA00023163"/>
    </source>
</evidence>
<comment type="caution">
    <text evidence="6">The sequence shown here is derived from an EMBL/GenBank/DDBJ whole genome shotgun (WGS) entry which is preliminary data.</text>
</comment>
<dbReference type="InterPro" id="IPR012318">
    <property type="entry name" value="HTH_CRP"/>
</dbReference>
<dbReference type="PROSITE" id="PS51063">
    <property type="entry name" value="HTH_CRP_2"/>
    <property type="match status" value="1"/>
</dbReference>
<evidence type="ECO:0000256" key="1">
    <source>
        <dbReference type="ARBA" id="ARBA00023015"/>
    </source>
</evidence>
<dbReference type="Pfam" id="PF13545">
    <property type="entry name" value="HTH_Crp_2"/>
    <property type="match status" value="1"/>
</dbReference>
<keyword evidence="3" id="KW-0804">Transcription</keyword>
<evidence type="ECO:0000256" key="2">
    <source>
        <dbReference type="ARBA" id="ARBA00023125"/>
    </source>
</evidence>
<dbReference type="InterPro" id="IPR036388">
    <property type="entry name" value="WH-like_DNA-bd_sf"/>
</dbReference>
<proteinExistence type="predicted"/>
<sequence length="257" mass="28568">MRFASALRTDWGMKRDYRAGRRMISPGETAVVRQSALLGGLSEELTAELLQHSSIRNYDRGETVFLQGEPAHRAFIVLEGWVKLFRITHGGSEAVVAVFTRGQSFAEAVAFQNVTYPVNAEAVTDCRLLRLDAPTMLDRMRTNPEIATAILSATYRHLHELVAQVEQLKAQTGAQRVAEFLLNLCGSESGACTVTMPYDKVLIAGRLGMKPESLSRAFTRLREAGVEVRSNHAAIADAAELRAFVNRDRSEFWRKAE</sequence>
<keyword evidence="1" id="KW-0805">Transcription regulation</keyword>
<dbReference type="EMBL" id="BSYI01000035">
    <property type="protein sequence ID" value="GMG84385.1"/>
    <property type="molecule type" value="Genomic_DNA"/>
</dbReference>
<reference evidence="6 7" key="1">
    <citation type="submission" date="2023-04" db="EMBL/GenBank/DDBJ databases">
        <title>Marinoamorphus aggregata gen. nov., sp. Nov., isolate from tissue of brittle star Ophioplocus japonicus.</title>
        <authorList>
            <person name="Kawano K."/>
            <person name="Sawayama S."/>
            <person name="Nakagawa S."/>
        </authorList>
    </citation>
    <scope>NUCLEOTIDE SEQUENCE [LARGE SCALE GENOMIC DNA]</scope>
    <source>
        <strain evidence="6 7">NKW23</strain>
    </source>
</reference>
<organism evidence="6 7">
    <name type="scientific">Paralimibaculum aggregatum</name>
    <dbReference type="NCBI Taxonomy" id="3036245"/>
    <lineage>
        <taxon>Bacteria</taxon>
        <taxon>Pseudomonadati</taxon>
        <taxon>Pseudomonadota</taxon>
        <taxon>Alphaproteobacteria</taxon>
        <taxon>Rhodobacterales</taxon>
        <taxon>Paracoccaceae</taxon>
        <taxon>Paralimibaculum</taxon>
    </lineage>
</organism>
<name>A0ABQ6LS32_9RHOB</name>
<dbReference type="InterPro" id="IPR014710">
    <property type="entry name" value="RmlC-like_jellyroll"/>
</dbReference>
<evidence type="ECO:0000313" key="7">
    <source>
        <dbReference type="Proteomes" id="UP001239909"/>
    </source>
</evidence>
<dbReference type="InterPro" id="IPR000595">
    <property type="entry name" value="cNMP-bd_dom"/>
</dbReference>
<dbReference type="CDD" id="cd00038">
    <property type="entry name" value="CAP_ED"/>
    <property type="match status" value="1"/>
</dbReference>